<name>A0ABV5XAM2_9NOCA</name>
<dbReference type="RefSeq" id="WP_378374218.1">
    <property type="nucleotide sequence ID" value="NZ_JBHMAS010000006.1"/>
</dbReference>
<dbReference type="EMBL" id="JBHMAS010000006">
    <property type="protein sequence ID" value="MFB9779516.1"/>
    <property type="molecule type" value="Genomic_DNA"/>
</dbReference>
<evidence type="ECO:0000256" key="2">
    <source>
        <dbReference type="SAM" id="MobiDB-lite"/>
    </source>
</evidence>
<keyword evidence="1" id="KW-0175">Coiled coil</keyword>
<accession>A0ABV5XAM2</accession>
<evidence type="ECO:0000313" key="3">
    <source>
        <dbReference type="EMBL" id="MFB9779516.1"/>
    </source>
</evidence>
<evidence type="ECO:0000313" key="4">
    <source>
        <dbReference type="Proteomes" id="UP001589587"/>
    </source>
</evidence>
<evidence type="ECO:0000256" key="1">
    <source>
        <dbReference type="SAM" id="Coils"/>
    </source>
</evidence>
<feature type="region of interest" description="Disordered" evidence="2">
    <location>
        <begin position="288"/>
        <end position="430"/>
    </location>
</feature>
<evidence type="ECO:0008006" key="5">
    <source>
        <dbReference type="Google" id="ProtNLM"/>
    </source>
</evidence>
<proteinExistence type="predicted"/>
<protein>
    <recommendedName>
        <fullName evidence="5">PPE family protein</fullName>
    </recommendedName>
</protein>
<feature type="coiled-coil region" evidence="1">
    <location>
        <begin position="39"/>
        <end position="66"/>
    </location>
</feature>
<keyword evidence="4" id="KW-1185">Reference proteome</keyword>
<feature type="compositionally biased region" description="Low complexity" evidence="2">
    <location>
        <begin position="352"/>
        <end position="384"/>
    </location>
</feature>
<feature type="compositionally biased region" description="Basic and acidic residues" evidence="2">
    <location>
        <begin position="288"/>
        <end position="297"/>
    </location>
</feature>
<feature type="compositionally biased region" description="Polar residues" evidence="2">
    <location>
        <begin position="336"/>
        <end position="351"/>
    </location>
</feature>
<gene>
    <name evidence="3" type="ORF">ACFFQ6_07475</name>
</gene>
<dbReference type="Proteomes" id="UP001589587">
    <property type="component" value="Unassembled WGS sequence"/>
</dbReference>
<feature type="region of interest" description="Disordered" evidence="2">
    <location>
        <begin position="148"/>
        <end position="221"/>
    </location>
</feature>
<reference evidence="3 4" key="1">
    <citation type="submission" date="2024-09" db="EMBL/GenBank/DDBJ databases">
        <authorList>
            <person name="Sun Q."/>
            <person name="Mori K."/>
        </authorList>
    </citation>
    <scope>NUCLEOTIDE SEQUENCE [LARGE SCALE GENOMIC DNA]</scope>
    <source>
        <strain evidence="3 4">JCM 11411</strain>
    </source>
</reference>
<sequence length="430" mass="42381">MSGPFGQFAEEIDNEASVVAAVNTEGVTGAFGEALNEQKQALSSKLDEFSAVLNQLEAVAEEHKATESTFVSTAPTLAEVEAALQELQALQAASPSVSSPVTMLPTVLDVSNLAAVEAANQRYTELSQRRRDAVRVFLEAQGRLGEQINSAIIPGGPDRRSGSGISTPGSGSGASVGGSGAGASSGRGSGTSSPSSAGGASSRGSESSSESAGGGSGRASVEDVLASGTPVAAAGAGVAPMMYPQAGMMNQPGITGRFGPQVVPGYTLPGTVTSAGQASTMSDREFNSLLDRIRPDRAGSSSSAPSSSLGSSGGAGGSGGGLSGGSSAIAAPRLVQPTSWSNASSPTGVSESQAARAAAAASQASPSTAAPAARAGGMPMAPMGPMGGNPGGPPKDPKDQPQIKNADPDVYGDDVKTLDPIIDNQKGRFT</sequence>
<feature type="compositionally biased region" description="Low complexity" evidence="2">
    <location>
        <begin position="298"/>
        <end position="310"/>
    </location>
</feature>
<feature type="compositionally biased region" description="Gly residues" evidence="2">
    <location>
        <begin position="311"/>
        <end position="324"/>
    </location>
</feature>
<feature type="compositionally biased region" description="Gly residues" evidence="2">
    <location>
        <begin position="170"/>
        <end position="189"/>
    </location>
</feature>
<organism evidence="3 4">
    <name type="scientific">Rhodococcus baikonurensis</name>
    <dbReference type="NCBI Taxonomy" id="172041"/>
    <lineage>
        <taxon>Bacteria</taxon>
        <taxon>Bacillati</taxon>
        <taxon>Actinomycetota</taxon>
        <taxon>Actinomycetes</taxon>
        <taxon>Mycobacteriales</taxon>
        <taxon>Nocardiaceae</taxon>
        <taxon>Rhodococcus</taxon>
        <taxon>Rhodococcus erythropolis group</taxon>
    </lineage>
</organism>
<feature type="compositionally biased region" description="Low complexity" evidence="2">
    <location>
        <begin position="190"/>
        <end position="211"/>
    </location>
</feature>
<comment type="caution">
    <text evidence="3">The sequence shown here is derived from an EMBL/GenBank/DDBJ whole genome shotgun (WGS) entry which is preliminary data.</text>
</comment>